<comment type="function">
    <text evidence="9">Catalyzes the condensation of pantoate with beta-alanine in an ATP-dependent reaction via a pantoyl-adenylate intermediate.</text>
</comment>
<evidence type="ECO:0000256" key="4">
    <source>
        <dbReference type="ARBA" id="ARBA00022598"/>
    </source>
</evidence>
<dbReference type="InterPro" id="IPR042176">
    <property type="entry name" value="Pantoate_ligase_C"/>
</dbReference>
<dbReference type="PANTHER" id="PTHR21299:SF1">
    <property type="entry name" value="PANTOATE--BETA-ALANINE LIGASE"/>
    <property type="match status" value="1"/>
</dbReference>
<dbReference type="EMBL" id="LQQY01000034">
    <property type="protein sequence ID" value="KZE45573.1"/>
    <property type="molecule type" value="Genomic_DNA"/>
</dbReference>
<evidence type="ECO:0000256" key="2">
    <source>
        <dbReference type="ARBA" id="ARBA00009256"/>
    </source>
</evidence>
<feature type="binding site" evidence="9">
    <location>
        <position position="60"/>
    </location>
    <ligand>
        <name>(R)-pantoate</name>
        <dbReference type="ChEBI" id="CHEBI:15980"/>
    </ligand>
</feature>
<dbReference type="Proteomes" id="UP000076510">
    <property type="component" value="Unassembled WGS sequence"/>
</dbReference>
<accession>A0A0J5V844</accession>
<feature type="active site" description="Proton donor" evidence="9">
    <location>
        <position position="36"/>
    </location>
</feature>
<dbReference type="OrthoDB" id="9773087at2"/>
<dbReference type="CDD" id="cd00560">
    <property type="entry name" value="PanC"/>
    <property type="match status" value="1"/>
</dbReference>
<dbReference type="PATRIC" id="fig|189381.10.peg.2104"/>
<gene>
    <name evidence="9" type="primary">panC</name>
    <name evidence="10" type="ORF">AV649_05190</name>
</gene>
<comment type="subcellular location">
    <subcellularLocation>
        <location evidence="9">Cytoplasm</location>
    </subcellularLocation>
</comment>
<feature type="binding site" evidence="9">
    <location>
        <position position="152"/>
    </location>
    <ligand>
        <name>(R)-pantoate</name>
        <dbReference type="ChEBI" id="CHEBI:15980"/>
    </ligand>
</feature>
<evidence type="ECO:0000256" key="1">
    <source>
        <dbReference type="ARBA" id="ARBA00004990"/>
    </source>
</evidence>
<dbReference type="NCBIfam" id="TIGR00018">
    <property type="entry name" value="panC"/>
    <property type="match status" value="1"/>
</dbReference>
<reference evidence="11" key="1">
    <citation type="submission" date="2016-01" db="EMBL/GenBank/DDBJ databases">
        <title>Whole genome sequencing of Bhargavaea cecembensis T14.</title>
        <authorList>
            <person name="Hong K.W."/>
        </authorList>
    </citation>
    <scope>NUCLEOTIDE SEQUENCE [LARGE SCALE GENOMIC DNA]</scope>
    <source>
        <strain evidence="11">M19</strain>
    </source>
</reference>
<evidence type="ECO:0000256" key="9">
    <source>
        <dbReference type="HAMAP-Rule" id="MF_00158"/>
    </source>
</evidence>
<dbReference type="GO" id="GO:0004592">
    <property type="term" value="F:pantoate-beta-alanine ligase activity"/>
    <property type="evidence" value="ECO:0007669"/>
    <property type="project" value="UniProtKB-UniRule"/>
</dbReference>
<dbReference type="InterPro" id="IPR004821">
    <property type="entry name" value="Cyt_trans-like"/>
</dbReference>
<dbReference type="SUPFAM" id="SSF52374">
    <property type="entry name" value="Nucleotidylyl transferase"/>
    <property type="match status" value="1"/>
</dbReference>
<comment type="similarity">
    <text evidence="2 9">Belongs to the pantothenate synthetase family.</text>
</comment>
<dbReference type="PANTHER" id="PTHR21299">
    <property type="entry name" value="CYTIDYLATE KINASE/PANTOATE-BETA-ALANINE LIGASE"/>
    <property type="match status" value="1"/>
</dbReference>
<keyword evidence="3 9" id="KW-0963">Cytoplasm</keyword>
<dbReference type="GO" id="GO:0015940">
    <property type="term" value="P:pantothenate biosynthetic process"/>
    <property type="evidence" value="ECO:0007669"/>
    <property type="project" value="UniProtKB-UniRule"/>
</dbReference>
<dbReference type="Gene3D" id="3.30.1300.10">
    <property type="entry name" value="Pantoate-beta-alanine ligase, C-terminal domain"/>
    <property type="match status" value="1"/>
</dbReference>
<name>A0A0J5V844_9BACI</name>
<evidence type="ECO:0000313" key="11">
    <source>
        <dbReference type="Proteomes" id="UP000076510"/>
    </source>
</evidence>
<evidence type="ECO:0000313" key="10">
    <source>
        <dbReference type="EMBL" id="KZE45573.1"/>
    </source>
</evidence>
<dbReference type="EC" id="6.3.2.1" evidence="9"/>
<dbReference type="HAMAP" id="MF_00158">
    <property type="entry name" value="PanC"/>
    <property type="match status" value="1"/>
</dbReference>
<proteinExistence type="inferred from homology"/>
<dbReference type="GO" id="GO:0005524">
    <property type="term" value="F:ATP binding"/>
    <property type="evidence" value="ECO:0007669"/>
    <property type="project" value="UniProtKB-KW"/>
</dbReference>
<keyword evidence="4 9" id="KW-0436">Ligase</keyword>
<evidence type="ECO:0000256" key="3">
    <source>
        <dbReference type="ARBA" id="ARBA00022490"/>
    </source>
</evidence>
<dbReference type="AlphaFoldDB" id="A0A0J5V844"/>
<keyword evidence="6 9" id="KW-0547">Nucleotide-binding</keyword>
<dbReference type="FunFam" id="3.40.50.620:FF:000013">
    <property type="entry name" value="Pantothenate synthetase"/>
    <property type="match status" value="1"/>
</dbReference>
<organism evidence="10 11">
    <name type="scientific">Rossellomorea marisflavi</name>
    <dbReference type="NCBI Taxonomy" id="189381"/>
    <lineage>
        <taxon>Bacteria</taxon>
        <taxon>Bacillati</taxon>
        <taxon>Bacillota</taxon>
        <taxon>Bacilli</taxon>
        <taxon>Bacillales</taxon>
        <taxon>Bacillaceae</taxon>
        <taxon>Rossellomorea</taxon>
    </lineage>
</organism>
<evidence type="ECO:0000256" key="7">
    <source>
        <dbReference type="ARBA" id="ARBA00022840"/>
    </source>
</evidence>
<evidence type="ECO:0000256" key="5">
    <source>
        <dbReference type="ARBA" id="ARBA00022655"/>
    </source>
</evidence>
<comment type="catalytic activity">
    <reaction evidence="8 9">
        <text>(R)-pantoate + beta-alanine + ATP = (R)-pantothenate + AMP + diphosphate + H(+)</text>
        <dbReference type="Rhea" id="RHEA:10912"/>
        <dbReference type="ChEBI" id="CHEBI:15378"/>
        <dbReference type="ChEBI" id="CHEBI:15980"/>
        <dbReference type="ChEBI" id="CHEBI:29032"/>
        <dbReference type="ChEBI" id="CHEBI:30616"/>
        <dbReference type="ChEBI" id="CHEBI:33019"/>
        <dbReference type="ChEBI" id="CHEBI:57966"/>
        <dbReference type="ChEBI" id="CHEBI:456215"/>
        <dbReference type="EC" id="6.3.2.1"/>
    </reaction>
</comment>
<dbReference type="GO" id="GO:0005829">
    <property type="term" value="C:cytosol"/>
    <property type="evidence" value="ECO:0007669"/>
    <property type="project" value="TreeGrafter"/>
</dbReference>
<comment type="subunit">
    <text evidence="9">Homodimer.</text>
</comment>
<sequence length="287" mass="32253">MRCIENIRELTEVLKNNKKSSGIGFVPTMGYLHEGHLSLVKKAREENDLVVMSIYVNPTQFGPGEDFDRYPRDLERDRALAEEAGVDILFLPRTEEIYAGTTSVTLHVTEGVDVMCGKRRPGHFDGVVTILTKLFHIVQPDSVYMGLKDAQQVAVVERLVNDYFFPVTIVRVPTMRESDGLAKSSRNVYLSPKEREEAPVLQHSLQLARKAIQEGADSSEEVMSLVRETIESGTSGIIDYIEVLSYPGLCPVEEWDGEIIVALAVQYERARLIDNMIITVSKEDKHV</sequence>
<comment type="miscellaneous">
    <text evidence="9">The reaction proceeds by a bi uni uni bi ping pong mechanism.</text>
</comment>
<feature type="binding site" evidence="9">
    <location>
        <begin position="146"/>
        <end position="149"/>
    </location>
    <ligand>
        <name>ATP</name>
        <dbReference type="ChEBI" id="CHEBI:30616"/>
    </ligand>
</feature>
<dbReference type="InterPro" id="IPR003721">
    <property type="entry name" value="Pantoate_ligase"/>
</dbReference>
<protein>
    <recommendedName>
        <fullName evidence="9">Pantothenate synthetase</fullName>
        <shortName evidence="9">PS</shortName>
        <ecNumber evidence="9">6.3.2.1</ecNumber>
    </recommendedName>
    <alternativeName>
        <fullName evidence="9">Pantoate--beta-alanine ligase</fullName>
    </alternativeName>
    <alternativeName>
        <fullName evidence="9">Pantoate-activating enzyme</fullName>
    </alternativeName>
</protein>
<dbReference type="Pfam" id="PF02569">
    <property type="entry name" value="Pantoate_ligase"/>
    <property type="match status" value="1"/>
</dbReference>
<feature type="binding site" evidence="9">
    <location>
        <position position="60"/>
    </location>
    <ligand>
        <name>beta-alanine</name>
        <dbReference type="ChEBI" id="CHEBI:57966"/>
    </ligand>
</feature>
<dbReference type="UniPathway" id="UPA00028">
    <property type="reaction ID" value="UER00005"/>
</dbReference>
<keyword evidence="7 9" id="KW-0067">ATP-binding</keyword>
<comment type="caution">
    <text evidence="10">The sequence shown here is derived from an EMBL/GenBank/DDBJ whole genome shotgun (WGS) entry which is preliminary data.</text>
</comment>
<dbReference type="Gene3D" id="3.40.50.620">
    <property type="entry name" value="HUPs"/>
    <property type="match status" value="1"/>
</dbReference>
<keyword evidence="5 9" id="KW-0566">Pantothenate biosynthesis</keyword>
<evidence type="ECO:0000256" key="8">
    <source>
        <dbReference type="ARBA" id="ARBA00048258"/>
    </source>
</evidence>
<comment type="caution">
    <text evidence="9">Lacks conserved residue(s) required for the propagation of feature annotation.</text>
</comment>
<dbReference type="FunFam" id="3.30.1300.10:FF:000001">
    <property type="entry name" value="Pantothenate synthetase"/>
    <property type="match status" value="1"/>
</dbReference>
<comment type="pathway">
    <text evidence="1 9">Cofactor biosynthesis; (R)-pantothenate biosynthesis; (R)-pantothenate from (R)-pantoate and beta-alanine: step 1/1.</text>
</comment>
<evidence type="ECO:0000256" key="6">
    <source>
        <dbReference type="ARBA" id="ARBA00022741"/>
    </source>
</evidence>
<feature type="binding site" evidence="9">
    <location>
        <begin position="29"/>
        <end position="36"/>
    </location>
    <ligand>
        <name>ATP</name>
        <dbReference type="ChEBI" id="CHEBI:30616"/>
    </ligand>
</feature>
<dbReference type="NCBIfam" id="TIGR00125">
    <property type="entry name" value="cyt_tran_rel"/>
    <property type="match status" value="1"/>
</dbReference>
<dbReference type="RefSeq" id="WP_048005859.1">
    <property type="nucleotide sequence ID" value="NZ_CP085398.1"/>
</dbReference>
<dbReference type="InterPro" id="IPR014729">
    <property type="entry name" value="Rossmann-like_a/b/a_fold"/>
</dbReference>
<feature type="binding site" evidence="9">
    <location>
        <begin position="183"/>
        <end position="186"/>
    </location>
    <ligand>
        <name>ATP</name>
        <dbReference type="ChEBI" id="CHEBI:30616"/>
    </ligand>
</feature>